<feature type="domain" description="GapR-like DNA-binding" evidence="3">
    <location>
        <begin position="8"/>
        <end position="79"/>
    </location>
</feature>
<name>A0A068STY9_NEOGA</name>
<dbReference type="AlphaFoldDB" id="A0A068STY9"/>
<accession>A0A068STY9</accession>
<evidence type="ECO:0000313" key="4">
    <source>
        <dbReference type="EMBL" id="CDN49226.1"/>
    </source>
</evidence>
<proteinExistence type="inferred from homology"/>
<dbReference type="KEGG" id="ngg:RG540_CH30610"/>
<evidence type="ECO:0000313" key="5">
    <source>
        <dbReference type="Proteomes" id="UP000028181"/>
    </source>
</evidence>
<dbReference type="GeneID" id="24259687"/>
<dbReference type="RefSeq" id="WP_007752220.1">
    <property type="nucleotide sequence ID" value="NZ_HG938353.1"/>
</dbReference>
<dbReference type="Pfam" id="PF10073">
    <property type="entry name" value="GapR_DNA-bd"/>
    <property type="match status" value="1"/>
</dbReference>
<dbReference type="InterPro" id="IPR046367">
    <property type="entry name" value="GapR-like_DNA-bd"/>
</dbReference>
<sequence>MSDAHGVARDQLRAFIERIERLEEEKKTIADDIKDVYGEAKGMGYDTKIMKKVIALRKKDDQERMEEDLILDTYLQALGMIEAPADQDAA</sequence>
<organism evidence="4 5">
    <name type="scientific">Neorhizobium galegae bv. orientalis str. HAMBI 540</name>
    <dbReference type="NCBI Taxonomy" id="1028800"/>
    <lineage>
        <taxon>Bacteria</taxon>
        <taxon>Pseudomonadati</taxon>
        <taxon>Pseudomonadota</taxon>
        <taxon>Alphaproteobacteria</taxon>
        <taxon>Hyphomicrobiales</taxon>
        <taxon>Rhizobiaceae</taxon>
        <taxon>Rhizobium/Agrobacterium group</taxon>
        <taxon>Neorhizobium</taxon>
    </lineage>
</organism>
<dbReference type="InterPro" id="IPR018753">
    <property type="entry name" value="GapR-like"/>
</dbReference>
<dbReference type="eggNOG" id="COG3750">
    <property type="taxonomic scope" value="Bacteria"/>
</dbReference>
<dbReference type="Proteomes" id="UP000028181">
    <property type="component" value="Chromosome I"/>
</dbReference>
<evidence type="ECO:0000256" key="2">
    <source>
        <dbReference type="SAM" id="Coils"/>
    </source>
</evidence>
<feature type="coiled-coil region" evidence="2">
    <location>
        <begin position="5"/>
        <end position="39"/>
    </location>
</feature>
<dbReference type="NCBIfam" id="NF010247">
    <property type="entry name" value="PRK13694.1"/>
    <property type="match status" value="1"/>
</dbReference>
<gene>
    <name evidence="4" type="ORF">RG540_CH30610</name>
</gene>
<dbReference type="HAMAP" id="MF_00797">
    <property type="entry name" value="UPF0335"/>
    <property type="match status" value="1"/>
</dbReference>
<evidence type="ECO:0000259" key="3">
    <source>
        <dbReference type="Pfam" id="PF10073"/>
    </source>
</evidence>
<reference evidence="5" key="1">
    <citation type="journal article" date="2014" name="BMC Genomics">
        <title>Genome sequencing of two Neorhizobium galegae strains reveals a noeT gene responsible for the unusual acetylation of the nodulation factors.</title>
        <authorList>
            <person name="Osterman J."/>
            <person name="Marsh J."/>
            <person name="Laine P.K."/>
            <person name="Zeng Z."/>
            <person name="Alatalo E."/>
            <person name="Sullivan J.T."/>
            <person name="Young J.P."/>
            <person name="Thomas-Oates J."/>
            <person name="Paulin L."/>
            <person name="Lindstrom K."/>
        </authorList>
    </citation>
    <scope>NUCLEOTIDE SEQUENCE [LARGE SCALE GENOMIC DNA]</scope>
    <source>
        <strain evidence="5">HAMBI 540</strain>
    </source>
</reference>
<dbReference type="PATRIC" id="fig|1028800.3.peg.3103"/>
<comment type="similarity">
    <text evidence="1">Belongs to the UPF0335 family.</text>
</comment>
<keyword evidence="5" id="KW-1185">Reference proteome</keyword>
<dbReference type="HOGENOM" id="CLU_158651_3_0_5"/>
<dbReference type="GO" id="GO:0003677">
    <property type="term" value="F:DNA binding"/>
    <property type="evidence" value="ECO:0007669"/>
    <property type="project" value="InterPro"/>
</dbReference>
<dbReference type="OrthoDB" id="9813793at2"/>
<evidence type="ECO:0000256" key="1">
    <source>
        <dbReference type="HAMAP-Rule" id="MF_00797"/>
    </source>
</evidence>
<keyword evidence="2" id="KW-0175">Coiled coil</keyword>
<dbReference type="EMBL" id="HG938353">
    <property type="protein sequence ID" value="CDN49226.1"/>
    <property type="molecule type" value="Genomic_DNA"/>
</dbReference>
<protein>
    <recommendedName>
        <fullName evidence="1">UPF0335 protein RG540_CH30610</fullName>
    </recommendedName>
</protein>